<comment type="caution">
    <text evidence="2">The sequence shown here is derived from an EMBL/GenBank/DDBJ whole genome shotgun (WGS) entry which is preliminary data.</text>
</comment>
<proteinExistence type="predicted"/>
<name>A0AAD9GZT7_9STRA</name>
<gene>
    <name evidence="2" type="ORF">P3T76_001714</name>
</gene>
<sequence length="71" mass="7965">MRSNRSSSSGSVWNNRDEGQADDSLDEESGDRLVEGDDNFDAENGRHQAEDRKDEDNARLPNTVEPVTRSQ</sequence>
<evidence type="ECO:0000313" key="2">
    <source>
        <dbReference type="EMBL" id="KAK1947704.1"/>
    </source>
</evidence>
<feature type="compositionally biased region" description="Low complexity" evidence="1">
    <location>
        <begin position="1"/>
        <end position="14"/>
    </location>
</feature>
<evidence type="ECO:0000256" key="1">
    <source>
        <dbReference type="SAM" id="MobiDB-lite"/>
    </source>
</evidence>
<dbReference type="AlphaFoldDB" id="A0AAD9GZT7"/>
<evidence type="ECO:0000313" key="3">
    <source>
        <dbReference type="Proteomes" id="UP001259832"/>
    </source>
</evidence>
<feature type="compositionally biased region" description="Basic and acidic residues" evidence="1">
    <location>
        <begin position="43"/>
        <end position="58"/>
    </location>
</feature>
<feature type="region of interest" description="Disordered" evidence="1">
    <location>
        <begin position="1"/>
        <end position="71"/>
    </location>
</feature>
<organism evidence="2 3">
    <name type="scientific">Phytophthora citrophthora</name>
    <dbReference type="NCBI Taxonomy" id="4793"/>
    <lineage>
        <taxon>Eukaryota</taxon>
        <taxon>Sar</taxon>
        <taxon>Stramenopiles</taxon>
        <taxon>Oomycota</taxon>
        <taxon>Peronosporomycetes</taxon>
        <taxon>Peronosporales</taxon>
        <taxon>Peronosporaceae</taxon>
        <taxon>Phytophthora</taxon>
    </lineage>
</organism>
<protein>
    <submittedName>
        <fullName evidence="2">Uncharacterized protein</fullName>
    </submittedName>
</protein>
<keyword evidence="3" id="KW-1185">Reference proteome</keyword>
<dbReference type="Proteomes" id="UP001259832">
    <property type="component" value="Unassembled WGS sequence"/>
</dbReference>
<dbReference type="EMBL" id="JASMQC010000002">
    <property type="protein sequence ID" value="KAK1947704.1"/>
    <property type="molecule type" value="Genomic_DNA"/>
</dbReference>
<reference evidence="2" key="1">
    <citation type="submission" date="2023-08" db="EMBL/GenBank/DDBJ databases">
        <title>Reference Genome Resource for the Citrus Pathogen Phytophthora citrophthora.</title>
        <authorList>
            <person name="Moller H."/>
            <person name="Coetzee B."/>
            <person name="Rose L.J."/>
            <person name="Van Niekerk J.M."/>
        </authorList>
    </citation>
    <scope>NUCLEOTIDE SEQUENCE</scope>
    <source>
        <strain evidence="2">STE-U-9442</strain>
    </source>
</reference>
<accession>A0AAD9GZT7</accession>
<feature type="compositionally biased region" description="Acidic residues" evidence="1">
    <location>
        <begin position="20"/>
        <end position="29"/>
    </location>
</feature>